<gene>
    <name evidence="6" type="ORF">MELIAE_LOCUS11488</name>
</gene>
<dbReference type="PANTHER" id="PTHR12859:SF0">
    <property type="entry name" value="PRA1 FAMILY PROTEIN"/>
    <property type="match status" value="1"/>
</dbReference>
<dbReference type="AlphaFoldDB" id="A0A9P0BFI8"/>
<keyword evidence="7" id="KW-1185">Reference proteome</keyword>
<proteinExistence type="inferred from homology"/>
<dbReference type="InterPro" id="IPR004895">
    <property type="entry name" value="Prenylated_rab_accept_PRA1"/>
</dbReference>
<organism evidence="6 7">
    <name type="scientific">Brassicogethes aeneus</name>
    <name type="common">Rape pollen beetle</name>
    <name type="synonym">Meligethes aeneus</name>
    <dbReference type="NCBI Taxonomy" id="1431903"/>
    <lineage>
        <taxon>Eukaryota</taxon>
        <taxon>Metazoa</taxon>
        <taxon>Ecdysozoa</taxon>
        <taxon>Arthropoda</taxon>
        <taxon>Hexapoda</taxon>
        <taxon>Insecta</taxon>
        <taxon>Pterygota</taxon>
        <taxon>Neoptera</taxon>
        <taxon>Endopterygota</taxon>
        <taxon>Coleoptera</taxon>
        <taxon>Polyphaga</taxon>
        <taxon>Cucujiformia</taxon>
        <taxon>Nitidulidae</taxon>
        <taxon>Meligethinae</taxon>
        <taxon>Brassicogethes</taxon>
    </lineage>
</organism>
<protein>
    <recommendedName>
        <fullName evidence="5">PRA1 family protein</fullName>
    </recommendedName>
</protein>
<comment type="similarity">
    <text evidence="5">Belongs to the PRA1 family.</text>
</comment>
<evidence type="ECO:0000313" key="7">
    <source>
        <dbReference type="Proteomes" id="UP001154078"/>
    </source>
</evidence>
<dbReference type="OrthoDB" id="18213at2759"/>
<name>A0A9P0BFI8_BRAAE</name>
<feature type="transmembrane region" description="Helical" evidence="5">
    <location>
        <begin position="105"/>
        <end position="122"/>
    </location>
</feature>
<feature type="transmembrane region" description="Helical" evidence="5">
    <location>
        <begin position="128"/>
        <end position="148"/>
    </location>
</feature>
<dbReference type="Proteomes" id="UP001154078">
    <property type="component" value="Chromosome 8"/>
</dbReference>
<feature type="transmembrane region" description="Helical" evidence="5">
    <location>
        <begin position="73"/>
        <end position="93"/>
    </location>
</feature>
<evidence type="ECO:0000256" key="1">
    <source>
        <dbReference type="ARBA" id="ARBA00004141"/>
    </source>
</evidence>
<evidence type="ECO:0000256" key="4">
    <source>
        <dbReference type="ARBA" id="ARBA00023136"/>
    </source>
</evidence>
<dbReference type="PANTHER" id="PTHR12859">
    <property type="entry name" value="PRA1 PROTEIN"/>
    <property type="match status" value="1"/>
</dbReference>
<keyword evidence="4 5" id="KW-0472">Membrane</keyword>
<comment type="subcellular location">
    <subcellularLocation>
        <location evidence="1 5">Membrane</location>
        <topology evidence="1 5">Multi-pass membrane protein</topology>
    </subcellularLocation>
</comment>
<evidence type="ECO:0000256" key="2">
    <source>
        <dbReference type="ARBA" id="ARBA00022692"/>
    </source>
</evidence>
<evidence type="ECO:0000313" key="6">
    <source>
        <dbReference type="EMBL" id="CAH0562359.1"/>
    </source>
</evidence>
<dbReference type="EMBL" id="OV121139">
    <property type="protein sequence ID" value="CAH0562359.1"/>
    <property type="molecule type" value="Genomic_DNA"/>
</dbReference>
<accession>A0A9P0BFI8</accession>
<evidence type="ECO:0000256" key="5">
    <source>
        <dbReference type="RuleBase" id="RU363107"/>
    </source>
</evidence>
<keyword evidence="3 5" id="KW-1133">Transmembrane helix</keyword>
<sequence length="185" mass="21207">MNKTSKISNEGFEIAPLRPLQDFLLDSARFQIPNVNDLEKWGNRVSSNLLYYQTNYFLLSFVIFAIVGVIHPVKMTCGFLATAVIFMIFLYVTNEKPAAAQFKQKHPIVSLLLVIGALYFLWYMLQSLLVFFLGILLPFSINFIHSSLRLRNLKNKIANKVETFGLTKTPMGMLLMQLGFQNELF</sequence>
<dbReference type="GO" id="GO:0016020">
    <property type="term" value="C:membrane"/>
    <property type="evidence" value="ECO:0007669"/>
    <property type="project" value="UniProtKB-SubCell"/>
</dbReference>
<feature type="transmembrane region" description="Helical" evidence="5">
    <location>
        <begin position="49"/>
        <end position="67"/>
    </location>
</feature>
<evidence type="ECO:0000256" key="3">
    <source>
        <dbReference type="ARBA" id="ARBA00022989"/>
    </source>
</evidence>
<reference evidence="6" key="1">
    <citation type="submission" date="2021-12" db="EMBL/GenBank/DDBJ databases">
        <authorList>
            <person name="King R."/>
        </authorList>
    </citation>
    <scope>NUCLEOTIDE SEQUENCE</scope>
</reference>
<keyword evidence="2 5" id="KW-0812">Transmembrane</keyword>
<dbReference type="Pfam" id="PF03208">
    <property type="entry name" value="PRA1"/>
    <property type="match status" value="1"/>
</dbReference>